<dbReference type="GO" id="GO:0003964">
    <property type="term" value="F:RNA-directed DNA polymerase activity"/>
    <property type="evidence" value="ECO:0007669"/>
    <property type="project" value="UniProtKB-KW"/>
</dbReference>
<protein>
    <submittedName>
        <fullName evidence="1">RNA-directed DNA polymerase</fullName>
    </submittedName>
</protein>
<dbReference type="RefSeq" id="WP_205278415.1">
    <property type="nucleotide sequence ID" value="NZ_JAFFPU010000013.1"/>
</dbReference>
<dbReference type="EMBL" id="JAFFPU010000013">
    <property type="protein sequence ID" value="MBM9576224.1"/>
    <property type="molecule type" value="Genomic_DNA"/>
</dbReference>
<gene>
    <name evidence="1" type="ORF">JWG45_03565</name>
</gene>
<dbReference type="Proteomes" id="UP000724686">
    <property type="component" value="Unassembled WGS sequence"/>
</dbReference>
<reference evidence="1 2" key="1">
    <citation type="submission" date="2021-02" db="EMBL/GenBank/DDBJ databases">
        <title>Leptospira ainlahdjerensis sp. nov., Leptospira ainazelensis sp. nov., Leptospira abararensis sp. nov. and Leptospira chreensis sp. nov., four new species isolated from water sources in Algeria.</title>
        <authorList>
            <person name="Amara Korba A."/>
            <person name="Kainiu M."/>
            <person name="Vincent A.T."/>
            <person name="Mariet J.-F."/>
            <person name="Veyrier F.J."/>
            <person name="Goarant C."/>
            <person name="Picardeau M."/>
        </authorList>
    </citation>
    <scope>NUCLEOTIDE SEQUENCE [LARGE SCALE GENOMIC DNA]</scope>
    <source>
        <strain evidence="1 2">201903070</strain>
    </source>
</reference>
<proteinExistence type="predicted"/>
<accession>A0ABS2U784</accession>
<evidence type="ECO:0000313" key="1">
    <source>
        <dbReference type="EMBL" id="MBM9576224.1"/>
    </source>
</evidence>
<sequence length="629" mass="74170">MLKNKINRSIYERCLLTEVVPFETPMLFSNWGAFNFVRNLKNKSPHDFINKLFCDKGYSVPYRFRIKKDNSEFRSLHLIHPKMSERIITLYQDFQLQIIKECSKSLYSLRAPSRIAKYFTISKSNNGESVGRYVEELDADSPYISSYFVYKYFSHLHKYFESEFFTSLEKRFKNLMYQDVSKCFPSLYTHSISWALRGKVESKSIAFKGKSLPSLGVLFDEIMQDCNFKETNGIVIGPEISRLFAEIVMQSIDEKIDLSMRESGFKYGTDYVCVRYIDDYYLFYNNNAVAEKFSLYISEELEVFKLYLNTAKTKVTSRPFITQISRVKIKLSYFMDDLEKRISTAKSNISSERELNKIRDITFDLGDESHTISNFLLSSIKKKMIRMSKMKISEEIRMSALLVFIEMAFHRVRFDTRVSSVYRIAEIILESISLIDSMSSSYQRQVKDKISSEIKECLFFAIENDSIQEALNLLIAYSKLSFEYSFSEKDLLKIANGIKRSHPEDIKYRKRLSYYEIVTILYYIKDNQLYNKIRKLLLATAFFIIRSNSILIYAESAYIFFDLLSCPYLTANEKNKLFKMALDGSEQKVVKNRRKSIIDFVSKDTWFFNWNKDKDLHSILKKKEYNEPY</sequence>
<name>A0ABS2U784_9LEPT</name>
<dbReference type="CDD" id="cd01646">
    <property type="entry name" value="RT_Bac_retron_I"/>
    <property type="match status" value="1"/>
</dbReference>
<evidence type="ECO:0000313" key="2">
    <source>
        <dbReference type="Proteomes" id="UP000724686"/>
    </source>
</evidence>
<keyword evidence="1" id="KW-0808">Transferase</keyword>
<dbReference type="NCBIfam" id="NF041748">
    <property type="entry name" value="Drt3b"/>
    <property type="match status" value="1"/>
</dbReference>
<organism evidence="1 2">
    <name type="scientific">Leptospira ainlahdjerensis</name>
    <dbReference type="NCBI Taxonomy" id="2810033"/>
    <lineage>
        <taxon>Bacteria</taxon>
        <taxon>Pseudomonadati</taxon>
        <taxon>Spirochaetota</taxon>
        <taxon>Spirochaetia</taxon>
        <taxon>Leptospirales</taxon>
        <taxon>Leptospiraceae</taxon>
        <taxon>Leptospira</taxon>
    </lineage>
</organism>
<comment type="caution">
    <text evidence="1">The sequence shown here is derived from an EMBL/GenBank/DDBJ whole genome shotgun (WGS) entry which is preliminary data.</text>
</comment>
<keyword evidence="1" id="KW-0695">RNA-directed DNA polymerase</keyword>
<keyword evidence="1" id="KW-0548">Nucleotidyltransferase</keyword>
<keyword evidence="2" id="KW-1185">Reference proteome</keyword>